<feature type="compositionally biased region" description="Basic residues" evidence="6">
    <location>
        <begin position="1115"/>
        <end position="1138"/>
    </location>
</feature>
<dbReference type="EMBL" id="JAINUF010000006">
    <property type="protein sequence ID" value="KAJ8356239.1"/>
    <property type="molecule type" value="Genomic_DNA"/>
</dbReference>
<name>A0A9Q1FDK5_SYNKA</name>
<dbReference type="GO" id="GO:0005634">
    <property type="term" value="C:nucleus"/>
    <property type="evidence" value="ECO:0007669"/>
    <property type="project" value="UniProtKB-SubCell"/>
</dbReference>
<comment type="subcellular location">
    <subcellularLocation>
        <location evidence="5">Nucleus</location>
    </subcellularLocation>
</comment>
<dbReference type="SUPFAM" id="SSF49417">
    <property type="entry name" value="p53-like transcription factors"/>
    <property type="match status" value="1"/>
</dbReference>
<keyword evidence="4 5" id="KW-0539">Nucleus</keyword>
<gene>
    <name evidence="8" type="ORF">SKAU_G00190330</name>
</gene>
<dbReference type="PROSITE" id="PS50252">
    <property type="entry name" value="TBOX_3"/>
    <property type="match status" value="1"/>
</dbReference>
<accession>A0A9Q1FDK5</accession>
<dbReference type="InterPro" id="IPR001699">
    <property type="entry name" value="TF_T-box"/>
</dbReference>
<sequence length="2032" mass="222574">MTSVESQAVIMHEEEEGAGVPSCTPSPSTKTLPTLFILKPGQASQCGQDLCTNQDRSLATPGTPAETVQDLPPMTLLGPTAKATSPLGDLSTTCTDKGVTVTLHNSHLWNEFHGCRTEMILTKQGRHMFPYCTFSIAGLEPLKRYVLVMDFAPMDKSRWKWNGHEWKASGQGEPHVLGRMFIHPDSPSLGHCWTQSSVSFYKLKLTNNTQDKEGHVILRSMHRYLPQLHLVPADTVTSTIQLNGPEVVTFAFPQTEFIAVTTYQNLRITQLKIDYNNHFARDFHEEQLYSQLSKPGIEPSDPLLCSSSSNGSKRKLRDLQKTLKSLFRPSKDKTVEQELQQTACCGAGFLNGVDSPIRGEKRPNPEVCSEQESKLKVRRADPQRRNGVYAEKEIELVVVDNVSREPQLKNRSRIASRRMLAMQGDDRVWLTAGVHASVSLECEDFCATPTLSLINQKKIGSIMKPKPTAFSSKSLSTFPTSLSLSQKSSPDSQKSLYPSFRGSPAGPVPTPLSKPSSVGSDKGVSPRCQATPGKKVNLEAATSAHSPSGMTQLTSTNRRHSGKFKKYITKSGVSAQKVAEQPVEATILPDLEDVEGMLFVSFVSKEALGAHLGDLPLCTEEHVPLQEKTDHPKIIEAVETVEDKIAGLQDLLLMDLQRLEHRQVIHTVLQKEGAPFLSRTGKTNDFTKIKGWREKFVASGISSVKPPDANAGAGADAGADPGLRNRSAFCSDMLDEYLERESRLMDMTAAGGSSPSSPPLVHYQLPTKSSSYIRPLHTVLNKQAPKPTLPRHPLKHLPACPKPKPKPNCASGPASIKAPALSGVKRRLSTSYCAKPAAKCQAAAKKVLAPPPSSPAARPHAYEASVKPDFNKSVRALARVMLKLMVLENRAAWQGKNPTTITKERAEQALTALLTAQGTCKGSRVHTKDLLHWVPPCRQAFCRLGCVCASLAKKRRVITHCRKPACMFGCSCLKRTMVLIKPSLTSPQKPDQGARIGQKTPGEEFSLKSEPDQGILIGQKTTGEEFSLKSEPEQDVLIGQKTTGEEFSLKSEPEQDALIGQETLEEEFSLKSEPEQVALIGQKIPGEAFPSTSEPEQGDFVALEMIGEESASNHEKKKNKNKNNKKKKKKKKKKRKKEKLSYAVLEAETEVELEVEPMAQLRRLWTMEEGEVDPEPLHIPTPLPSAVDPEPLYIPPPLPSADSQAPKSATLKTYVPRPNPVVRDEDKDPVYLYFESMMTCARVREYTSKPPPQRPLCYCKSILCSGKEDDLHHNSPYLIQGSRQYKVKAKPPQPPQPPQPEQPPQPPQPEQPPQPQEEPCRILEIVSECDWESERNNILADVCRRTSPGDLSQPFRIGSFLIQPYVPAFRKEGDTCSVTQKVLITRPSDPSLGKAAEKSPPIDCDESERNNILADVCRRTSQGDHSQPFCIGSFLIQPYVPAFRKEGDTCSVTQKVLITRPPEPSLEKAAEKSPPIDCDEAPKQERAKKGLPLWSDILPAGLLTAKRKQPGLPAKGLIEVNGKSYSQAKVQLGQMGALHMTSRLAAYLTGRWRPANQKRSVKSPPTSESVRRSSSESFTPLPAHSTGAATTSTSGVLKPLEIPAEPMLLVPVEHADSASAAPPSAGSLVPLAPGETMVLHPVRGPSGESLFRHPNGQLVHLLPLNQLHTALPNLLGCSTDTEATSPTTLLPPPCPPETAPQPAPGFHTIRIGPGVGASAGFTPLHVPLGPPSQGPGTEPWPAAQTYGGGPGRPDAHAFPRGRPRYRPLCCRNPPIAPKPAEAPAVARVKLRRAAGCETASEAEIARWVSERGLLLDDMSEDCVGNAEAEQEADVDVETVEELPGEKLTNAGLNRQAKGQAELDKKRLDVDAERQGLVEMARRRRGYMKNLFTRLEDALGIESMALIPRLQVLSLAMEEIQTLVDQCNRLKQEKIRMTEERAVYIRKIAQSSGKPEKLIIRKLQDICAKQRSLEAKKKKAQQRSPGPDRMPSPPTPASENGSFILPRIVSVRSLATTPQITTATREQDDSEAT</sequence>
<feature type="compositionally biased region" description="Low complexity" evidence="6">
    <location>
        <begin position="480"/>
        <end position="496"/>
    </location>
</feature>
<proteinExistence type="predicted"/>
<evidence type="ECO:0000313" key="8">
    <source>
        <dbReference type="EMBL" id="KAJ8356239.1"/>
    </source>
</evidence>
<feature type="compositionally biased region" description="Basic and acidic residues" evidence="6">
    <location>
        <begin position="1001"/>
        <end position="1011"/>
    </location>
</feature>
<keyword evidence="2 5" id="KW-0238">DNA-binding</keyword>
<dbReference type="CDD" id="cd20195">
    <property type="entry name" value="T-box_MGA-like"/>
    <property type="match status" value="1"/>
</dbReference>
<feature type="domain" description="T-box" evidence="7">
    <location>
        <begin position="103"/>
        <end position="285"/>
    </location>
</feature>
<feature type="region of interest" description="Disordered" evidence="6">
    <location>
        <begin position="1730"/>
        <end position="1760"/>
    </location>
</feature>
<feature type="region of interest" description="Disordered" evidence="6">
    <location>
        <begin position="1285"/>
        <end position="1317"/>
    </location>
</feature>
<feature type="region of interest" description="Disordered" evidence="6">
    <location>
        <begin position="1972"/>
        <end position="2002"/>
    </location>
</feature>
<feature type="compositionally biased region" description="Pro residues" evidence="6">
    <location>
        <begin position="1291"/>
        <end position="1316"/>
    </location>
</feature>
<dbReference type="GO" id="GO:0001708">
    <property type="term" value="P:cell fate specification"/>
    <property type="evidence" value="ECO:0007669"/>
    <property type="project" value="TreeGrafter"/>
</dbReference>
<dbReference type="InterPro" id="IPR032060">
    <property type="entry name" value="MGA_dom"/>
</dbReference>
<dbReference type="OrthoDB" id="6119313at2759"/>
<keyword evidence="9" id="KW-1185">Reference proteome</keyword>
<evidence type="ECO:0000256" key="2">
    <source>
        <dbReference type="ARBA" id="ARBA00023125"/>
    </source>
</evidence>
<dbReference type="PANTHER" id="PTHR11267">
    <property type="entry name" value="T-BOX PROTEIN-RELATED"/>
    <property type="match status" value="1"/>
</dbReference>
<keyword evidence="1" id="KW-0805">Transcription regulation</keyword>
<organism evidence="8 9">
    <name type="scientific">Synaphobranchus kaupii</name>
    <name type="common">Kaup's arrowtooth eel</name>
    <dbReference type="NCBI Taxonomy" id="118154"/>
    <lineage>
        <taxon>Eukaryota</taxon>
        <taxon>Metazoa</taxon>
        <taxon>Chordata</taxon>
        <taxon>Craniata</taxon>
        <taxon>Vertebrata</taxon>
        <taxon>Euteleostomi</taxon>
        <taxon>Actinopterygii</taxon>
        <taxon>Neopterygii</taxon>
        <taxon>Teleostei</taxon>
        <taxon>Anguilliformes</taxon>
        <taxon>Synaphobranchidae</taxon>
        <taxon>Synaphobranchus</taxon>
    </lineage>
</organism>
<dbReference type="InterPro" id="IPR046360">
    <property type="entry name" value="T-box_DNA-bd"/>
</dbReference>
<dbReference type="SMART" id="SM00425">
    <property type="entry name" value="TBOX"/>
    <property type="match status" value="1"/>
</dbReference>
<evidence type="ECO:0000256" key="6">
    <source>
        <dbReference type="SAM" id="MobiDB-lite"/>
    </source>
</evidence>
<evidence type="ECO:0000256" key="3">
    <source>
        <dbReference type="ARBA" id="ARBA00023163"/>
    </source>
</evidence>
<dbReference type="Pfam" id="PF16059">
    <property type="entry name" value="MGA_dom"/>
    <property type="match status" value="1"/>
</dbReference>
<feature type="compositionally biased region" description="Low complexity" evidence="6">
    <location>
        <begin position="1585"/>
        <end position="1595"/>
    </location>
</feature>
<feature type="region of interest" description="Disordered" evidence="6">
    <location>
        <begin position="1555"/>
        <end position="1595"/>
    </location>
</feature>
<keyword evidence="3" id="KW-0804">Transcription</keyword>
<feature type="compositionally biased region" description="Polar residues" evidence="6">
    <location>
        <begin position="1201"/>
        <end position="1211"/>
    </location>
</feature>
<protein>
    <recommendedName>
        <fullName evidence="7">T-box domain-containing protein</fullName>
    </recommendedName>
</protein>
<reference evidence="8" key="1">
    <citation type="journal article" date="2023" name="Science">
        <title>Genome structures resolve the early diversification of teleost fishes.</title>
        <authorList>
            <person name="Parey E."/>
            <person name="Louis A."/>
            <person name="Montfort J."/>
            <person name="Bouchez O."/>
            <person name="Roques C."/>
            <person name="Iampietro C."/>
            <person name="Lluch J."/>
            <person name="Castinel A."/>
            <person name="Donnadieu C."/>
            <person name="Desvignes T."/>
            <person name="Floi Bucao C."/>
            <person name="Jouanno E."/>
            <person name="Wen M."/>
            <person name="Mejri S."/>
            <person name="Dirks R."/>
            <person name="Jansen H."/>
            <person name="Henkel C."/>
            <person name="Chen W.J."/>
            <person name="Zahm M."/>
            <person name="Cabau C."/>
            <person name="Klopp C."/>
            <person name="Thompson A.W."/>
            <person name="Robinson-Rechavi M."/>
            <person name="Braasch I."/>
            <person name="Lecointre G."/>
            <person name="Bobe J."/>
            <person name="Postlethwait J.H."/>
            <person name="Berthelot C."/>
            <person name="Roest Crollius H."/>
            <person name="Guiguen Y."/>
        </authorList>
    </citation>
    <scope>NUCLEOTIDE SEQUENCE</scope>
    <source>
        <strain evidence="8">WJC10195</strain>
    </source>
</reference>
<dbReference type="Pfam" id="PF00907">
    <property type="entry name" value="T-box"/>
    <property type="match status" value="1"/>
</dbReference>
<feature type="region of interest" description="Disordered" evidence="6">
    <location>
        <begin position="1173"/>
        <end position="1222"/>
    </location>
</feature>
<evidence type="ECO:0000256" key="1">
    <source>
        <dbReference type="ARBA" id="ARBA00023015"/>
    </source>
</evidence>
<dbReference type="PANTHER" id="PTHR11267:SF32">
    <property type="entry name" value="MAX GENE-ASSOCIATED PROTEIN"/>
    <property type="match status" value="1"/>
</dbReference>
<feature type="region of interest" description="Disordered" evidence="6">
    <location>
        <begin position="984"/>
        <end position="1014"/>
    </location>
</feature>
<dbReference type="GO" id="GO:0000981">
    <property type="term" value="F:DNA-binding transcription factor activity, RNA polymerase II-specific"/>
    <property type="evidence" value="ECO:0007669"/>
    <property type="project" value="TreeGrafter"/>
</dbReference>
<dbReference type="GO" id="GO:0000978">
    <property type="term" value="F:RNA polymerase II cis-regulatory region sequence-specific DNA binding"/>
    <property type="evidence" value="ECO:0007669"/>
    <property type="project" value="InterPro"/>
</dbReference>
<feature type="region of interest" description="Disordered" evidence="6">
    <location>
        <begin position="1462"/>
        <end position="1481"/>
    </location>
</feature>
<feature type="compositionally biased region" description="Polar residues" evidence="6">
    <location>
        <begin position="543"/>
        <end position="556"/>
    </location>
</feature>
<feature type="region of interest" description="Disordered" evidence="6">
    <location>
        <begin position="1"/>
        <end position="27"/>
    </location>
</feature>
<comment type="caution">
    <text evidence="5">Lacks conserved residue(s) required for the propagation of feature annotation.</text>
</comment>
<evidence type="ECO:0000259" key="7">
    <source>
        <dbReference type="PROSITE" id="PS50252"/>
    </source>
</evidence>
<dbReference type="InterPro" id="IPR036960">
    <property type="entry name" value="T-box_sf"/>
</dbReference>
<feature type="region of interest" description="Disordered" evidence="6">
    <location>
        <begin position="1086"/>
        <end position="1140"/>
    </location>
</feature>
<dbReference type="GO" id="GO:0045893">
    <property type="term" value="P:positive regulation of DNA-templated transcription"/>
    <property type="evidence" value="ECO:0007669"/>
    <property type="project" value="InterPro"/>
</dbReference>
<feature type="region of interest" description="Disordered" evidence="6">
    <location>
        <begin position="480"/>
        <end position="559"/>
    </location>
</feature>
<evidence type="ECO:0000313" key="9">
    <source>
        <dbReference type="Proteomes" id="UP001152622"/>
    </source>
</evidence>
<comment type="caution">
    <text evidence="8">The sequence shown here is derived from an EMBL/GenBank/DDBJ whole genome shotgun (WGS) entry which is preliminary data.</text>
</comment>
<dbReference type="Gene3D" id="2.60.40.820">
    <property type="entry name" value="Transcription factor, T-box"/>
    <property type="match status" value="1"/>
</dbReference>
<dbReference type="PRINTS" id="PR00937">
    <property type="entry name" value="TBOX"/>
</dbReference>
<dbReference type="GO" id="GO:0000785">
    <property type="term" value="C:chromatin"/>
    <property type="evidence" value="ECO:0007669"/>
    <property type="project" value="TreeGrafter"/>
</dbReference>
<dbReference type="InterPro" id="IPR008967">
    <property type="entry name" value="p53-like_TF_DNA-bd_sf"/>
</dbReference>
<evidence type="ECO:0000256" key="5">
    <source>
        <dbReference type="PROSITE-ProRule" id="PRU00201"/>
    </source>
</evidence>
<dbReference type="Proteomes" id="UP001152622">
    <property type="component" value="Chromosome 6"/>
</dbReference>
<evidence type="ECO:0000256" key="4">
    <source>
        <dbReference type="ARBA" id="ARBA00023242"/>
    </source>
</evidence>